<dbReference type="Pfam" id="PF05010">
    <property type="entry name" value="TACC_C"/>
    <property type="match status" value="1"/>
</dbReference>
<dbReference type="GO" id="GO:0007052">
    <property type="term" value="P:mitotic spindle organization"/>
    <property type="evidence" value="ECO:0007669"/>
    <property type="project" value="InterPro"/>
</dbReference>
<dbReference type="EMBL" id="BMAV01005408">
    <property type="protein sequence ID" value="GFY46457.1"/>
    <property type="molecule type" value="Genomic_DNA"/>
</dbReference>
<evidence type="ECO:0000259" key="8">
    <source>
        <dbReference type="Pfam" id="PF05010"/>
    </source>
</evidence>
<evidence type="ECO:0000313" key="9">
    <source>
        <dbReference type="EMBL" id="GFY46457.1"/>
    </source>
</evidence>
<comment type="similarity">
    <text evidence="2">Belongs to the TACC family.</text>
</comment>
<dbReference type="InterPro" id="IPR039915">
    <property type="entry name" value="TACC"/>
</dbReference>
<keyword evidence="10" id="KW-1185">Reference proteome</keyword>
<proteinExistence type="inferred from homology"/>
<evidence type="ECO:0000256" key="7">
    <source>
        <dbReference type="SAM" id="Coils"/>
    </source>
</evidence>
<comment type="subcellular location">
    <subcellularLocation>
        <location evidence="1">Cytoplasm</location>
        <location evidence="1">Cytoskeleton</location>
    </subcellularLocation>
</comment>
<keyword evidence="6" id="KW-0206">Cytoskeleton</keyword>
<dbReference type="OrthoDB" id="10255048at2759"/>
<dbReference type="FunFam" id="1.20.5.1700:FF:000001">
    <property type="entry name" value="Transforming acidic coiled-coil-containing protein 1 isoform 2"/>
    <property type="match status" value="1"/>
</dbReference>
<dbReference type="AlphaFoldDB" id="A0A8X7BXP5"/>
<evidence type="ECO:0000256" key="4">
    <source>
        <dbReference type="ARBA" id="ARBA00022553"/>
    </source>
</evidence>
<dbReference type="InterPro" id="IPR007707">
    <property type="entry name" value="TACC_C"/>
</dbReference>
<evidence type="ECO:0000256" key="2">
    <source>
        <dbReference type="ARBA" id="ARBA00009423"/>
    </source>
</evidence>
<keyword evidence="5 7" id="KW-0175">Coiled coil</keyword>
<organism evidence="9 10">
    <name type="scientific">Trichonephila inaurata madagascariensis</name>
    <dbReference type="NCBI Taxonomy" id="2747483"/>
    <lineage>
        <taxon>Eukaryota</taxon>
        <taxon>Metazoa</taxon>
        <taxon>Ecdysozoa</taxon>
        <taxon>Arthropoda</taxon>
        <taxon>Chelicerata</taxon>
        <taxon>Arachnida</taxon>
        <taxon>Araneae</taxon>
        <taxon>Araneomorphae</taxon>
        <taxon>Entelegynae</taxon>
        <taxon>Araneoidea</taxon>
        <taxon>Nephilidae</taxon>
        <taxon>Trichonephila</taxon>
        <taxon>Trichonephila inaurata</taxon>
    </lineage>
</organism>
<comment type="caution">
    <text evidence="9">The sequence shown here is derived from an EMBL/GenBank/DDBJ whole genome shotgun (WGS) entry which is preliminary data.</text>
</comment>
<evidence type="ECO:0000256" key="5">
    <source>
        <dbReference type="ARBA" id="ARBA00023054"/>
    </source>
</evidence>
<dbReference type="PANTHER" id="PTHR13924:SF10">
    <property type="entry name" value="TRANSFORMING ACIDIC COILED-COIL PROTEIN, ISOFORM K"/>
    <property type="match status" value="1"/>
</dbReference>
<dbReference type="GO" id="GO:0007097">
    <property type="term" value="P:nuclear migration"/>
    <property type="evidence" value="ECO:0007669"/>
    <property type="project" value="TreeGrafter"/>
</dbReference>
<evidence type="ECO:0000256" key="1">
    <source>
        <dbReference type="ARBA" id="ARBA00004245"/>
    </source>
</evidence>
<feature type="coiled-coil region" evidence="7">
    <location>
        <begin position="24"/>
        <end position="51"/>
    </location>
</feature>
<sequence>MQPILIFSANAEIESAKKSGDAEVTVLRAQLKKAEMKISSLEKDLEQKNRENIELGSICDDLIAKVGKT</sequence>
<dbReference type="Proteomes" id="UP000886998">
    <property type="component" value="Unassembled WGS sequence"/>
</dbReference>
<reference evidence="9" key="1">
    <citation type="submission" date="2020-08" db="EMBL/GenBank/DDBJ databases">
        <title>Multicomponent nature underlies the extraordinary mechanical properties of spider dragline silk.</title>
        <authorList>
            <person name="Kono N."/>
            <person name="Nakamura H."/>
            <person name="Mori M."/>
            <person name="Yoshida Y."/>
            <person name="Ohtoshi R."/>
            <person name="Malay A.D."/>
            <person name="Moran D.A.P."/>
            <person name="Tomita M."/>
            <person name="Numata K."/>
            <person name="Arakawa K."/>
        </authorList>
    </citation>
    <scope>NUCLEOTIDE SEQUENCE</scope>
</reference>
<evidence type="ECO:0000313" key="10">
    <source>
        <dbReference type="Proteomes" id="UP000886998"/>
    </source>
</evidence>
<dbReference type="GO" id="GO:0005737">
    <property type="term" value="C:cytoplasm"/>
    <property type="evidence" value="ECO:0007669"/>
    <property type="project" value="TreeGrafter"/>
</dbReference>
<accession>A0A8X7BXP5</accession>
<dbReference type="Gene3D" id="1.20.5.1700">
    <property type="match status" value="1"/>
</dbReference>
<protein>
    <submittedName>
        <fullName evidence="9">Transforming acidic coiled-coil-containing protein 1</fullName>
    </submittedName>
</protein>
<dbReference type="PANTHER" id="PTHR13924">
    <property type="entry name" value="TRANSFORMING ACIDIC COILED-COIL CONTAINING PROTEIN 1/2"/>
    <property type="match status" value="1"/>
</dbReference>
<keyword evidence="4" id="KW-0597">Phosphoprotein</keyword>
<evidence type="ECO:0000256" key="3">
    <source>
        <dbReference type="ARBA" id="ARBA00022490"/>
    </source>
</evidence>
<dbReference type="GO" id="GO:0005856">
    <property type="term" value="C:cytoskeleton"/>
    <property type="evidence" value="ECO:0007669"/>
    <property type="project" value="UniProtKB-SubCell"/>
</dbReference>
<feature type="domain" description="Transforming acidic coiled-coil-containing protein C-terminal" evidence="8">
    <location>
        <begin position="8"/>
        <end position="63"/>
    </location>
</feature>
<gene>
    <name evidence="9" type="primary">TACC1</name>
    <name evidence="9" type="ORF">TNIN_133261</name>
</gene>
<keyword evidence="3" id="KW-0963">Cytoplasm</keyword>
<evidence type="ECO:0000256" key="6">
    <source>
        <dbReference type="ARBA" id="ARBA00023212"/>
    </source>
</evidence>
<name>A0A8X7BXP5_9ARAC</name>